<sequence>MLYLKRHASAFMACKSCFAFSAKQKTAPGATARSALCRKIAFTGVHRQPENMPTPFSLPVLLLVFAILCPVTGSANDAADNRATPEQQADAPAETVAKTLAPSPGPEPGHTEEQASNKERAEKTLQQQAGGNSEAIDANSATPPETPAEALPPTLHPQELPPLKEMITSGFGPRRMPTWLSRRGMVVRDHTGIDLRAHQNWPVVAFRGGTVILAGNDGMSGIVVDIRQDDGMTARYAHLGKTLVRKGQEVTQGTPVGLVGCTGRTTGAHLHFGLRDASGKLVDPLPFLSRGEDLLRPAPEDIPDQLTPQTCGPVTRGPDGRPARAGRSLKDLKALENFAPPPIPLWKERR</sequence>
<protein>
    <submittedName>
        <fullName evidence="4">Peptidase M23 (Modular protein)</fullName>
    </submittedName>
</protein>
<feature type="region of interest" description="Disordered" evidence="1">
    <location>
        <begin position="78"/>
        <end position="169"/>
    </location>
</feature>
<dbReference type="AlphaFoldDB" id="A0A212KZM5"/>
<dbReference type="EMBL" id="FMJC01000001">
    <property type="protein sequence ID" value="SCM70697.1"/>
    <property type="molecule type" value="Genomic_DNA"/>
</dbReference>
<dbReference type="PANTHER" id="PTHR21666">
    <property type="entry name" value="PEPTIDASE-RELATED"/>
    <property type="match status" value="1"/>
</dbReference>
<gene>
    <name evidence="4" type="ORF">KL86DES1_10567</name>
</gene>
<dbReference type="InterPro" id="IPR050570">
    <property type="entry name" value="Cell_wall_metabolism_enzyme"/>
</dbReference>
<evidence type="ECO:0000259" key="3">
    <source>
        <dbReference type="Pfam" id="PF01551"/>
    </source>
</evidence>
<feature type="compositionally biased region" description="Low complexity" evidence="1">
    <location>
        <begin position="141"/>
        <end position="153"/>
    </location>
</feature>
<dbReference type="Pfam" id="PF01551">
    <property type="entry name" value="Peptidase_M23"/>
    <property type="match status" value="1"/>
</dbReference>
<dbReference type="InterPro" id="IPR011055">
    <property type="entry name" value="Dup_hybrid_motif"/>
</dbReference>
<dbReference type="GO" id="GO:0004222">
    <property type="term" value="F:metalloendopeptidase activity"/>
    <property type="evidence" value="ECO:0007669"/>
    <property type="project" value="TreeGrafter"/>
</dbReference>
<proteinExistence type="predicted"/>
<feature type="compositionally biased region" description="Basic and acidic residues" evidence="1">
    <location>
        <begin position="318"/>
        <end position="328"/>
    </location>
</feature>
<keyword evidence="2" id="KW-0732">Signal</keyword>
<feature type="signal peptide" evidence="2">
    <location>
        <begin position="1"/>
        <end position="21"/>
    </location>
</feature>
<name>A0A212KZM5_9BACT</name>
<evidence type="ECO:0000256" key="2">
    <source>
        <dbReference type="SAM" id="SignalP"/>
    </source>
</evidence>
<evidence type="ECO:0000256" key="1">
    <source>
        <dbReference type="SAM" id="MobiDB-lite"/>
    </source>
</evidence>
<feature type="region of interest" description="Disordered" evidence="1">
    <location>
        <begin position="297"/>
        <end position="328"/>
    </location>
</feature>
<dbReference type="CDD" id="cd12797">
    <property type="entry name" value="M23_peptidase"/>
    <property type="match status" value="1"/>
</dbReference>
<dbReference type="SUPFAM" id="SSF51261">
    <property type="entry name" value="Duplicated hybrid motif"/>
    <property type="match status" value="1"/>
</dbReference>
<dbReference type="InterPro" id="IPR016047">
    <property type="entry name" value="M23ase_b-sheet_dom"/>
</dbReference>
<accession>A0A212KZM5</accession>
<dbReference type="Gene3D" id="2.70.70.10">
    <property type="entry name" value="Glucose Permease (Domain IIA)"/>
    <property type="match status" value="1"/>
</dbReference>
<organism evidence="4">
    <name type="scientific">uncultured Desulfovibrio sp</name>
    <dbReference type="NCBI Taxonomy" id="167968"/>
    <lineage>
        <taxon>Bacteria</taxon>
        <taxon>Pseudomonadati</taxon>
        <taxon>Thermodesulfobacteriota</taxon>
        <taxon>Desulfovibrionia</taxon>
        <taxon>Desulfovibrionales</taxon>
        <taxon>Desulfovibrionaceae</taxon>
        <taxon>Desulfovibrio</taxon>
        <taxon>environmental samples</taxon>
    </lineage>
</organism>
<dbReference type="PANTHER" id="PTHR21666:SF270">
    <property type="entry name" value="MUREIN HYDROLASE ACTIVATOR ENVC"/>
    <property type="match status" value="1"/>
</dbReference>
<evidence type="ECO:0000313" key="4">
    <source>
        <dbReference type="EMBL" id="SCM70697.1"/>
    </source>
</evidence>
<reference evidence="4" key="1">
    <citation type="submission" date="2016-08" db="EMBL/GenBank/DDBJ databases">
        <authorList>
            <person name="Seilhamer J.J."/>
        </authorList>
    </citation>
    <scope>NUCLEOTIDE SEQUENCE</scope>
    <source>
        <strain evidence="4">86-1</strain>
    </source>
</reference>
<feature type="chain" id="PRO_5013143568" evidence="2">
    <location>
        <begin position="22"/>
        <end position="350"/>
    </location>
</feature>
<feature type="compositionally biased region" description="Basic and acidic residues" evidence="1">
    <location>
        <begin position="109"/>
        <end position="123"/>
    </location>
</feature>
<feature type="domain" description="M23ase beta-sheet core" evidence="3">
    <location>
        <begin position="189"/>
        <end position="284"/>
    </location>
</feature>